<proteinExistence type="predicted"/>
<feature type="signal peptide" evidence="1">
    <location>
        <begin position="1"/>
        <end position="20"/>
    </location>
</feature>
<organism evidence="2 3">
    <name type="scientific">Gomphillus americanus</name>
    <dbReference type="NCBI Taxonomy" id="1940652"/>
    <lineage>
        <taxon>Eukaryota</taxon>
        <taxon>Fungi</taxon>
        <taxon>Dikarya</taxon>
        <taxon>Ascomycota</taxon>
        <taxon>Pezizomycotina</taxon>
        <taxon>Lecanoromycetes</taxon>
        <taxon>OSLEUM clade</taxon>
        <taxon>Ostropomycetidae</taxon>
        <taxon>Ostropales</taxon>
        <taxon>Graphidaceae</taxon>
        <taxon>Gomphilloideae</taxon>
        <taxon>Gomphillus</taxon>
    </lineage>
</organism>
<comment type="caution">
    <text evidence="2">The sequence shown here is derived from an EMBL/GenBank/DDBJ whole genome shotgun (WGS) entry which is preliminary data.</text>
</comment>
<keyword evidence="1" id="KW-0732">Signal</keyword>
<evidence type="ECO:0000313" key="2">
    <source>
        <dbReference type="EMBL" id="CAF9923320.1"/>
    </source>
</evidence>
<evidence type="ECO:0000313" key="3">
    <source>
        <dbReference type="Proteomes" id="UP000664169"/>
    </source>
</evidence>
<sequence>MGVLHYIATTTALFALQVTAQTTPALNPSAFPTAVPTVAAQDADLENVVNFLLPSASITSLSPSQSSAILSDAQAYLQSYTQASPIAELETKIFLDQLLGATTSPSAAQQSQLEALFNNAQADILANPSGFAVSVSTLVAPFAFASDIYSYENGIIDGLRTVVAKDVGASVPASTTSTSTALAPKATGLGMSAIAAVAGLVGVGLL</sequence>
<dbReference type="EMBL" id="CAJPDQ010000019">
    <property type="protein sequence ID" value="CAF9923320.1"/>
    <property type="molecule type" value="Genomic_DNA"/>
</dbReference>
<feature type="chain" id="PRO_5034053389" evidence="1">
    <location>
        <begin position="21"/>
        <end position="206"/>
    </location>
</feature>
<name>A0A8H3IJL6_9LECA</name>
<dbReference type="Proteomes" id="UP000664169">
    <property type="component" value="Unassembled WGS sequence"/>
</dbReference>
<evidence type="ECO:0000256" key="1">
    <source>
        <dbReference type="SAM" id="SignalP"/>
    </source>
</evidence>
<dbReference type="OrthoDB" id="10458092at2759"/>
<keyword evidence="3" id="KW-1185">Reference proteome</keyword>
<accession>A0A8H3IJL6</accession>
<dbReference type="AlphaFoldDB" id="A0A8H3IJL6"/>
<gene>
    <name evidence="2" type="ORF">GOMPHAMPRED_002807</name>
</gene>
<reference evidence="2" key="1">
    <citation type="submission" date="2021-03" db="EMBL/GenBank/DDBJ databases">
        <authorList>
            <person name="Tagirdzhanova G."/>
        </authorList>
    </citation>
    <scope>NUCLEOTIDE SEQUENCE</scope>
</reference>
<protein>
    <submittedName>
        <fullName evidence="2">Uncharacterized protein</fullName>
    </submittedName>
</protein>